<dbReference type="KEGG" id="asd:AS9A_P20089"/>
<feature type="region of interest" description="Disordered" evidence="2">
    <location>
        <begin position="345"/>
        <end position="389"/>
    </location>
</feature>
<dbReference type="PANTHER" id="PTHR41313">
    <property type="entry name" value="ADENINE-SPECIFIC METHYLTRANSFERASE"/>
    <property type="match status" value="1"/>
</dbReference>
<feature type="compositionally biased region" description="Basic and acidic residues" evidence="2">
    <location>
        <begin position="2315"/>
        <end position="2328"/>
    </location>
</feature>
<dbReference type="SUPFAM" id="SSF52540">
    <property type="entry name" value="P-loop containing nucleoside triphosphate hydrolases"/>
    <property type="match status" value="2"/>
</dbReference>
<geneLocation type="plasmid" evidence="4 5">
    <name>pAS9A-2</name>
</geneLocation>
<dbReference type="GO" id="GO:0005524">
    <property type="term" value="F:ATP binding"/>
    <property type="evidence" value="ECO:0007669"/>
    <property type="project" value="InterPro"/>
</dbReference>
<feature type="region of interest" description="Disordered" evidence="2">
    <location>
        <begin position="18"/>
        <end position="78"/>
    </location>
</feature>
<evidence type="ECO:0000256" key="2">
    <source>
        <dbReference type="SAM" id="MobiDB-lite"/>
    </source>
</evidence>
<protein>
    <recommendedName>
        <fullName evidence="3">Helicase C-terminal domain-containing protein</fullName>
    </recommendedName>
</protein>
<proteinExistence type="predicted"/>
<feature type="region of interest" description="Disordered" evidence="2">
    <location>
        <begin position="2108"/>
        <end position="2143"/>
    </location>
</feature>
<dbReference type="InterPro" id="IPR014001">
    <property type="entry name" value="Helicase_ATP-bd"/>
</dbReference>
<dbReference type="EMBL" id="CP002788">
    <property type="protein sequence ID" value="AEF43133.1"/>
    <property type="molecule type" value="Genomic_DNA"/>
</dbReference>
<dbReference type="InterPro" id="IPR001650">
    <property type="entry name" value="Helicase_C-like"/>
</dbReference>
<dbReference type="Gene3D" id="3.40.50.300">
    <property type="entry name" value="P-loop containing nucleotide triphosphate hydrolases"/>
    <property type="match status" value="2"/>
</dbReference>
<gene>
    <name evidence="4" type="ordered locus">AS9A_P20089</name>
</gene>
<dbReference type="PRINTS" id="PR00507">
    <property type="entry name" value="N12N6MTFRASE"/>
</dbReference>
<dbReference type="InterPro" id="IPR052933">
    <property type="entry name" value="DNA_Protect_Modify"/>
</dbReference>
<dbReference type="GO" id="GO:0016787">
    <property type="term" value="F:hydrolase activity"/>
    <property type="evidence" value="ECO:0007669"/>
    <property type="project" value="InterPro"/>
</dbReference>
<feature type="compositionally biased region" description="Low complexity" evidence="2">
    <location>
        <begin position="345"/>
        <end position="354"/>
    </location>
</feature>
<dbReference type="InterPro" id="IPR029063">
    <property type="entry name" value="SAM-dependent_MTases_sf"/>
</dbReference>
<keyword evidence="4" id="KW-0614">Plasmid</keyword>
<feature type="coiled-coil region" evidence="1">
    <location>
        <begin position="1385"/>
        <end position="1431"/>
    </location>
</feature>
<organism evidence="4 5">
    <name type="scientific">Hoyosella subflava (strain DSM 45089 / JCM 17490 / NBRC 109087 / DQS3-9A1)</name>
    <name type="common">Amycolicicoccus subflavus</name>
    <dbReference type="NCBI Taxonomy" id="443218"/>
    <lineage>
        <taxon>Bacteria</taxon>
        <taxon>Bacillati</taxon>
        <taxon>Actinomycetota</taxon>
        <taxon>Actinomycetes</taxon>
        <taxon>Mycobacteriales</taxon>
        <taxon>Hoyosellaceae</taxon>
        <taxon>Hoyosella</taxon>
    </lineage>
</organism>
<keyword evidence="1" id="KW-0175">Coiled coil</keyword>
<feature type="domain" description="Helicase C-terminal" evidence="3">
    <location>
        <begin position="1701"/>
        <end position="1870"/>
    </location>
</feature>
<sequence length="2336" mass="258331">MRGEWRTLADRDAQLANQLREAGIDPAEVPQSLVTQSPNRKTGRDWRTESATPRQLTTLNRLSREAGQDFTPEPGLTKGEASDLIQALNTPAQQPEPPAKPTTSPAHEAASGPATETRHESPVDVELLLLQRLSEHDPEMDTVAASPSNTFDQYAIIANEQFTQRAVLEAGELALDPDTSLQLRDELRSFLNDESRWRATGERAAAAYWEQRRGPAEPDPAVEQLRQRVEQEREPGEPVLSALQHILDTTAPQTEAEVSVASDTDELRAADAQRSDAIAQQQDAIDIIAAESTQLPAESIAPPATIVIPDDVWGPPLTHPAWRDGTLIPAVTESGANRYITPEQAAQYQGAAAAPESVSAPDQPEPEAPEHQPGSVPVPPPSPLLSQETLGRGNYELGDEVVVPSGAKARVRANIEAVRLVQLLEEQGRDASPEEQAILAQWSGWGATPEVFDNRQRFAEEWQAEQTELRELLGEKGFAAARATTLNAHYTDPGVVQEMWRALQRAGLPDRALIVEPGCGSGNFVGTAPSGVNMVGVEIEAVSARIAHHLYPSAQIRNHGFERNFAPDGAFSGAIGNVPFAKTGIYDPVHNPEGFSLHNQFIVKSLALTAPGGYIAMITSAHTSDSVRPEARQRMAELGDLIGAVRLPTGAFDRQAKTDVVTDVLIFRRREEGRQPSEETTLWAGPVDEVEVRNERSGHLAPLRLNRYFAEHPQRVLGDLTLGSGLHERMGLVVTARTDTPLATQLREQLDPFIDHALAAGLAFSAKPGSGCEALREPGLLDATATDRDTEILPGTLRWNEVAESFEQFNIGSGWNTVNCRGAAKQQQWRLITDMGQTILELNEVSRDPSSQRADRDALRDRLNSLYDQHLAGFGPVNRFKLQTVQALTDDAINKAFDEKIAKWRSDAGKAEARENGLDPAEARSHTGEVPAEIREQLYDEASTPRSPRKVRSHLEGAIARDPRLGMVLGAEDFTSDYDGSNAVAVKGPIFTEDVTPFTDPAVSAETAEEAAAISFDETGEIRPERMAELLGMSIPDTLAASRGTIFPSLDDDHRWEFAATFLSGHIRDKLTLARQRVHQNPARYDGVVEALEAVMPTEVEPANIRVRPGATWVPTEYYRQFLAQEFKLDADRLTTELDPVSGQWSFSTEQNNRHVDDIRGYPDPYGSRRISGVEIFNMIANNKPVVVNKTADELEANPNPSYHLEHTAAARAAATQLQQKFADWLWADGDRYLRLKNIFNEKFNSFVKPVHSAEYKTYPGLNPKYRLYAYQARAVQRYLNDETILLDHVVGAGKTLTITVSAMEAKRLGQVRQPWIVVPNHLLGQWANEARDAYPNAKILVGTDMSGPQDRQRFIGQTAAADWDLVIVPQSVFTLIGMKREAQIEYLENEITDMRQALDAANQNGADFTVKQIERSIRATEDRITKIIEQTRSDEGLTFEQSGCDSLWVDEAHEYKNLTRASASRDLAVNDGSQRASDLEMKARYLRAEGERRNAVLGRPNAPVKALAFATGTPVSNSLSELWVMNKYLRPDLLADAGLGRIDNWAQTFAESVTKAEMNVTGTKLRMVTRMAEYANVPQLVAMVDQFRDVVTRDDIPVRLPAIASGQAQSLEFDMPQEVLDFMADLDDRLADLKTEHPELHEQMQPTWDNTLKIATDGRNATMHPRLAGLSSPPPEKSRVEAAADYLWKVHTDNTHLHAPADKHGPAVDGVFQLVFCDRGTPKPGDGPRAQNVYTELRDALIARGMAKEQIAFLHDAKTAKAKTQMIEACRDGRIRVLITSTRKGGTGLNAQRLLKTVLNMDAAWTAADMEQRIGRGIRQGNVNDDVNIVNLVARRSYDATMYQVVERKANAVAQIRSEDLPPAMEDIGADLTLSWAQTKAAATGDQVYIKQVEADQNVETLEARQKAVDNANAARRASISALRRSIQTIEKQLPGLQDVSGQLTTWSNTDRDHRYWQFNSRAIADSDTTGLVTGLRESLTGVIRNKHALEREPAVATIAEDSAFTLSYNSATSMYGLSFHGRTRYLDRDKVTEIMRSDSAVHGMLKIMRNMAGEIPSRADAMHRQLKENNVKLAAAMKEPEAFFTEADELEQARLEAQELRLEVNARENSPEALTRQTSDVERRRSQGQYRGWSRDLNPTEGWAEARGTTREQLSASVPQRMADAKNQWEADAAEREQRARTNPWQATHIGANELRYGYNPETGKPGARTSWRARQWHWQAWNSDGDLVSGAANTQGRARSSAEAALHDKLKIPAGELTHADLTRESLRRYTERQAIATEAESSSLTDSLRAAALGRTTPQIRFKKKSTAAHHPNDATHRHADKTADQGAEPEL</sequence>
<feature type="compositionally biased region" description="Polar residues" evidence="2">
    <location>
        <begin position="49"/>
        <end position="61"/>
    </location>
</feature>
<dbReference type="HOGENOM" id="CLU_000181_8_2_11"/>
<dbReference type="InterPro" id="IPR027417">
    <property type="entry name" value="P-loop_NTPase"/>
</dbReference>
<dbReference type="GO" id="GO:0003677">
    <property type="term" value="F:DNA binding"/>
    <property type="evidence" value="ECO:0007669"/>
    <property type="project" value="InterPro"/>
</dbReference>
<feature type="compositionally biased region" description="Basic and acidic residues" evidence="2">
    <location>
        <begin position="908"/>
        <end position="938"/>
    </location>
</feature>
<reference evidence="4 5" key="1">
    <citation type="journal article" date="2011" name="J. Bacteriol.">
        <title>Complete genome sequence of Amycolicicoccus subflavus DQS3-9A1T, an actinomycete isolated from crude oil-polluted soil.</title>
        <authorList>
            <person name="Cai M."/>
            <person name="Chen W.M."/>
            <person name="Nie Y."/>
            <person name="Chi C.Q."/>
            <person name="Wang Y.N."/>
            <person name="Tang Y.Q."/>
            <person name="Li G.Y."/>
            <person name="Wu X.L."/>
        </authorList>
    </citation>
    <scope>NUCLEOTIDE SEQUENCE [LARGE SCALE GENOMIC DNA]</scope>
    <source>
        <strain evidence="5">DSM 45089 / DQS3-9A1</strain>
        <plasmid evidence="4 5">pAS9A-2</plasmid>
    </source>
</reference>
<feature type="region of interest" description="Disordered" evidence="2">
    <location>
        <begin position="91"/>
        <end position="122"/>
    </location>
</feature>
<name>F6ESL2_HOYSD</name>
<dbReference type="Pfam" id="PF00271">
    <property type="entry name" value="Helicase_C"/>
    <property type="match status" value="1"/>
</dbReference>
<dbReference type="Pfam" id="PF04851">
    <property type="entry name" value="ResIII"/>
    <property type="match status" value="1"/>
</dbReference>
<evidence type="ECO:0000313" key="4">
    <source>
        <dbReference type="EMBL" id="AEF43133.1"/>
    </source>
</evidence>
<accession>F6ESL2</accession>
<dbReference type="SMART" id="SM00487">
    <property type="entry name" value="DEXDc"/>
    <property type="match status" value="1"/>
</dbReference>
<dbReference type="PROSITE" id="PS51194">
    <property type="entry name" value="HELICASE_CTER"/>
    <property type="match status" value="1"/>
</dbReference>
<dbReference type="PANTHER" id="PTHR41313:SF1">
    <property type="entry name" value="DNA METHYLASE ADENINE-SPECIFIC DOMAIN-CONTAINING PROTEIN"/>
    <property type="match status" value="1"/>
</dbReference>
<dbReference type="Proteomes" id="UP000009235">
    <property type="component" value="Plasmid pAS9A-2"/>
</dbReference>
<evidence type="ECO:0000256" key="1">
    <source>
        <dbReference type="SAM" id="Coils"/>
    </source>
</evidence>
<dbReference type="SMART" id="SM00490">
    <property type="entry name" value="HELICc"/>
    <property type="match status" value="1"/>
</dbReference>
<evidence type="ECO:0000259" key="3">
    <source>
        <dbReference type="PROSITE" id="PS51194"/>
    </source>
</evidence>
<evidence type="ECO:0000313" key="5">
    <source>
        <dbReference type="Proteomes" id="UP000009235"/>
    </source>
</evidence>
<dbReference type="InterPro" id="IPR006935">
    <property type="entry name" value="Helicase/UvrB_N"/>
</dbReference>
<dbReference type="Gene3D" id="3.40.50.150">
    <property type="entry name" value="Vaccinia Virus protein VP39"/>
    <property type="match status" value="1"/>
</dbReference>
<feature type="region of interest" description="Disordered" evidence="2">
    <location>
        <begin position="2282"/>
        <end position="2336"/>
    </location>
</feature>
<keyword evidence="5" id="KW-1185">Reference proteome</keyword>
<feature type="region of interest" description="Disordered" evidence="2">
    <location>
        <begin position="908"/>
        <end position="952"/>
    </location>
</feature>
<dbReference type="SUPFAM" id="SSF53335">
    <property type="entry name" value="S-adenosyl-L-methionine-dependent methyltransferases"/>
    <property type="match status" value="1"/>
</dbReference>